<organism evidence="1 2">
    <name type="scientific">Magnusiomyces paraingens</name>
    <dbReference type="NCBI Taxonomy" id="2606893"/>
    <lineage>
        <taxon>Eukaryota</taxon>
        <taxon>Fungi</taxon>
        <taxon>Dikarya</taxon>
        <taxon>Ascomycota</taxon>
        <taxon>Saccharomycotina</taxon>
        <taxon>Dipodascomycetes</taxon>
        <taxon>Dipodascales</taxon>
        <taxon>Dipodascaceae</taxon>
        <taxon>Magnusiomyces</taxon>
    </lineage>
</organism>
<sequence length="670" mass="78190">MTSNQLNSSSNCFFTMLPLELHYLIANYLSVKDIISVSKTCPDLQRKYWPMAWKNVLVDRRTSALNINPKDRLNIPITALYQKLDHIPYGWIESIEFGNPNNNFGIEALEIISKQTSLPYNKKLFPKLKKIIVNLNYLSSSQFLKNEWVRSLLFMEGKPGWPEVEIKHPDLWQLDYQAQISDPIDLIDNYKGNILEVYNRFISKTSLTQYATELLFSKYDKIICYSKLRSLSIIVDNSSNFSLAKILPSNTPNLEELEIIWEVNDLLNPNKNVPLAIVSLNKVNNNFNRKLCKCTLVIPQNKYQYSNEPREPTNEVIVNSPIVTHFVNKATSLNLLQFYRSFQFPNLDNVSLIVSDYQRNYQPGFMYSGWDKEKQWKFSTLELVVHPSSRLDTEEMRFYRQLIQSTHVKNLRLQLSSIFWTYSKPFTGIAYELPLWSRQKSSEIIKSSLIDNPCNDYDYPGFRKLMPVLLRLRKNNIITQYQFTEFIECQRNLAQDIMCVFSSSLPPLNFTQKNIENYLSLNSKKYCCESNRLPEGEDVFEKIIGLAGGSNGINYLNIDIIDYKLRSPSVELKKIIKNPSPNLKQVFTTFEILQCEKTREFWKNEIPIVPYVSYFYGNHKPNGRSQVGACYDLHRKVTYVDKFIKLSRRGNCTFAMDSMKQANRGFYGWI</sequence>
<name>A0A5E8B029_9ASCO</name>
<evidence type="ECO:0008006" key="3">
    <source>
        <dbReference type="Google" id="ProtNLM"/>
    </source>
</evidence>
<keyword evidence="2" id="KW-1185">Reference proteome</keyword>
<dbReference type="AlphaFoldDB" id="A0A5E8B029"/>
<dbReference type="EMBL" id="CABVLU010000001">
    <property type="protein sequence ID" value="VVT44548.1"/>
    <property type="molecule type" value="Genomic_DNA"/>
</dbReference>
<dbReference type="Proteomes" id="UP000398389">
    <property type="component" value="Unassembled WGS sequence"/>
</dbReference>
<evidence type="ECO:0000313" key="2">
    <source>
        <dbReference type="Proteomes" id="UP000398389"/>
    </source>
</evidence>
<proteinExistence type="predicted"/>
<accession>A0A5E8B029</accession>
<evidence type="ECO:0000313" key="1">
    <source>
        <dbReference type="EMBL" id="VVT44548.1"/>
    </source>
</evidence>
<dbReference type="SUPFAM" id="SSF81383">
    <property type="entry name" value="F-box domain"/>
    <property type="match status" value="1"/>
</dbReference>
<dbReference type="GeneID" id="43579277"/>
<gene>
    <name evidence="1" type="ORF">SAPINGB_P000453</name>
</gene>
<dbReference type="InterPro" id="IPR036047">
    <property type="entry name" value="F-box-like_dom_sf"/>
</dbReference>
<reference evidence="1 2" key="1">
    <citation type="submission" date="2019-09" db="EMBL/GenBank/DDBJ databases">
        <authorList>
            <person name="Brejova B."/>
        </authorList>
    </citation>
    <scope>NUCLEOTIDE SEQUENCE [LARGE SCALE GENOMIC DNA]</scope>
</reference>
<dbReference type="CDD" id="cd09917">
    <property type="entry name" value="F-box_SF"/>
    <property type="match status" value="1"/>
</dbReference>
<dbReference type="RefSeq" id="XP_031851068.1">
    <property type="nucleotide sequence ID" value="XM_031995177.1"/>
</dbReference>
<protein>
    <recommendedName>
        <fullName evidence="3">F-box domain-containing protein</fullName>
    </recommendedName>
</protein>